<dbReference type="Gene3D" id="1.20.1050.10">
    <property type="match status" value="2"/>
</dbReference>
<name>A0A8G1QXH9_9EURO</name>
<dbReference type="Gene3D" id="3.40.30.10">
    <property type="entry name" value="Glutaredoxin"/>
    <property type="match status" value="1"/>
</dbReference>
<proteinExistence type="inferred from homology"/>
<dbReference type="GO" id="GO:0005634">
    <property type="term" value="C:nucleus"/>
    <property type="evidence" value="ECO:0007669"/>
    <property type="project" value="TreeGrafter"/>
</dbReference>
<accession>A0A8G1QXH9</accession>
<evidence type="ECO:0000313" key="3">
    <source>
        <dbReference type="EMBL" id="RAH55382.1"/>
    </source>
</evidence>
<organism evidence="3 4">
    <name type="scientific">Aspergillus piperis CBS 112811</name>
    <dbReference type="NCBI Taxonomy" id="1448313"/>
    <lineage>
        <taxon>Eukaryota</taxon>
        <taxon>Fungi</taxon>
        <taxon>Dikarya</taxon>
        <taxon>Ascomycota</taxon>
        <taxon>Pezizomycotina</taxon>
        <taxon>Eurotiomycetes</taxon>
        <taxon>Eurotiomycetidae</taxon>
        <taxon>Eurotiales</taxon>
        <taxon>Aspergillaceae</taxon>
        <taxon>Aspergillus</taxon>
        <taxon>Aspergillus subgen. Circumdati</taxon>
    </lineage>
</organism>
<evidence type="ECO:0000313" key="4">
    <source>
        <dbReference type="Proteomes" id="UP000249526"/>
    </source>
</evidence>
<gene>
    <name evidence="3" type="ORF">BO85DRAFT_461520</name>
</gene>
<evidence type="ECO:0000256" key="1">
    <source>
        <dbReference type="ARBA" id="ARBA00007409"/>
    </source>
</evidence>
<feature type="domain" description="Glutathione S-transferase C-terminal" evidence="2">
    <location>
        <begin position="96"/>
        <end position="136"/>
    </location>
</feature>
<reference evidence="3 4" key="1">
    <citation type="submission" date="2018-02" db="EMBL/GenBank/DDBJ databases">
        <title>The genomes of Aspergillus section Nigri reveals drivers in fungal speciation.</title>
        <authorList>
            <consortium name="DOE Joint Genome Institute"/>
            <person name="Vesth T.C."/>
            <person name="Nybo J."/>
            <person name="Theobald S."/>
            <person name="Brandl J."/>
            <person name="Frisvad J.C."/>
            <person name="Nielsen K.F."/>
            <person name="Lyhne E.K."/>
            <person name="Kogle M.E."/>
            <person name="Kuo A."/>
            <person name="Riley R."/>
            <person name="Clum A."/>
            <person name="Nolan M."/>
            <person name="Lipzen A."/>
            <person name="Salamov A."/>
            <person name="Henrissat B."/>
            <person name="Wiebenga A."/>
            <person name="De vries R.P."/>
            <person name="Grigoriev I.V."/>
            <person name="Mortensen U.H."/>
            <person name="Andersen M.R."/>
            <person name="Baker S.E."/>
        </authorList>
    </citation>
    <scope>NUCLEOTIDE SEQUENCE [LARGE SCALE GENOMIC DNA]</scope>
    <source>
        <strain evidence="3 4">CBS 112811</strain>
    </source>
</reference>
<sequence length="158" mass="18054">MASYDLLYMFDFMANSRAMKLKIPTFRRADGLHIFGSDAITLYISESAPCRDQLLGHGATERALIHQWICMVNNDDVAYVAVEPFEGAYWVYNYSALTLADISMACTLYWGFKSIIDREMRHTYPHIMGWYSRTSNDDGVKSAFGGIDLIEKRQISPQ</sequence>
<dbReference type="GO" id="GO:0006414">
    <property type="term" value="P:translational elongation"/>
    <property type="evidence" value="ECO:0007669"/>
    <property type="project" value="TreeGrafter"/>
</dbReference>
<dbReference type="Proteomes" id="UP000249526">
    <property type="component" value="Unassembled WGS sequence"/>
</dbReference>
<dbReference type="EMBL" id="KZ825069">
    <property type="protein sequence ID" value="RAH55382.1"/>
    <property type="molecule type" value="Genomic_DNA"/>
</dbReference>
<dbReference type="PANTHER" id="PTHR43986">
    <property type="entry name" value="ELONGATION FACTOR 1-GAMMA"/>
    <property type="match status" value="1"/>
</dbReference>
<dbReference type="Pfam" id="PF00043">
    <property type="entry name" value="GST_C"/>
    <property type="match status" value="1"/>
</dbReference>
<keyword evidence="4" id="KW-1185">Reference proteome</keyword>
<dbReference type="InterPro" id="IPR036282">
    <property type="entry name" value="Glutathione-S-Trfase_C_sf"/>
</dbReference>
<protein>
    <recommendedName>
        <fullName evidence="2">Glutathione S-transferase C-terminal domain-containing protein</fullName>
    </recommendedName>
</protein>
<dbReference type="InterPro" id="IPR004046">
    <property type="entry name" value="GST_C"/>
</dbReference>
<dbReference type="RefSeq" id="XP_025513304.1">
    <property type="nucleotide sequence ID" value="XM_025661793.1"/>
</dbReference>
<evidence type="ECO:0000259" key="2">
    <source>
        <dbReference type="Pfam" id="PF00043"/>
    </source>
</evidence>
<dbReference type="InterPro" id="IPR050802">
    <property type="entry name" value="EF-GSTs"/>
</dbReference>
<dbReference type="GO" id="GO:0005737">
    <property type="term" value="C:cytoplasm"/>
    <property type="evidence" value="ECO:0007669"/>
    <property type="project" value="TreeGrafter"/>
</dbReference>
<dbReference type="PANTHER" id="PTHR43986:SF10">
    <property type="entry name" value="ELONGATION FACTOR EEF-1B GAMMA SUBUNIT, PUTATIVE (AFU_ORTHOLOGUE AFUA_1G17120)-RELATED"/>
    <property type="match status" value="1"/>
</dbReference>
<comment type="similarity">
    <text evidence="1">Belongs to the GST superfamily.</text>
</comment>
<dbReference type="AlphaFoldDB" id="A0A8G1QXH9"/>
<dbReference type="GeneID" id="37165195"/>
<dbReference type="SUPFAM" id="SSF47616">
    <property type="entry name" value="GST C-terminal domain-like"/>
    <property type="match status" value="1"/>
</dbReference>